<dbReference type="Pfam" id="PF11951">
    <property type="entry name" value="Fungal_trans_2"/>
    <property type="match status" value="1"/>
</dbReference>
<reference evidence="5 6" key="1">
    <citation type="submission" date="2016-03" db="EMBL/GenBank/DDBJ databases">
        <title>How can Kluyveromyces marxianus grow so fast - potential evolutionary course in Saccharomyces Complex revealed by comparative genomics.</title>
        <authorList>
            <person name="Mo W."/>
            <person name="Lu W."/>
            <person name="Yang X."/>
            <person name="Qi J."/>
            <person name="Lv H."/>
        </authorList>
    </citation>
    <scope>NUCLEOTIDE SEQUENCE [LARGE SCALE GENOMIC DNA]</scope>
    <source>
        <strain evidence="5 6">FIM1</strain>
    </source>
</reference>
<keyword evidence="6" id="KW-1185">Reference proteome</keyword>
<evidence type="ECO:0000259" key="4">
    <source>
        <dbReference type="PROSITE" id="PS50048"/>
    </source>
</evidence>
<sequence length="662" mass="74749">MDVSGFGKKRKTSYSRKGCLQCKKSHLKCDEGQPKCGKCIKRNIQCTYQLSLVFQDVSELKMKTLPVVHSVMNNNVEGEMRLQELRQQQQQQQQTSSSSSSSSFSDGQGFGRTGKRSHSSPYTRLVDMSDFKLQNFVYVSPSDASLLKLPSDDGKAGADAETDPDTDTDAEADADAVANANANVLARGSVPLLKEYNINWRNFAWVDMLQLLEKEDPCQEVYQGPQPALPALLAADDDSLVNSPKLNSFIWRFATTTLIAGNFLLFPSDRFDVLMSILWKLNQKHTIIQDAIRYDISVFMQDVYGKAHLSQFAQVWDQRVRAVSFKHVLGIINERIKYSQDFVEYVCLTFTVFLMFFANSALRSNLWRTHLRGCQHLLIRASILMPKGPLTELEQNAREVYTILRDWFCYAVTTASLASNYGITLIDISEFTRSTFLSKSSPLAIAGNGFNILRGMSNNLNMVYFKVLTKTFDMRDNGIDITGLNIIVFKLNKTTSSLLPQLSAFGRETLNELQHSAVLDENLEMSLSDVNDLRLRFSMISSHNMFFLLLELYLKVYFIDMDPTTPEIKSILYKMVKTAYSNPYYSSCGVCCHPSLFIGGLTCILARDDFLYFHFIDLLSKIADTGMAVAQNSIDKLNAIRSKIALGNFQNIIDPNHDFIPI</sequence>
<feature type="compositionally biased region" description="Acidic residues" evidence="3">
    <location>
        <begin position="160"/>
        <end position="170"/>
    </location>
</feature>
<dbReference type="Pfam" id="PF00172">
    <property type="entry name" value="Zn_clus"/>
    <property type="match status" value="1"/>
</dbReference>
<name>A0ABX6EQ42_KLUMA</name>
<dbReference type="PANTHER" id="PTHR37534:SF49">
    <property type="entry name" value="LYSINE BIOSYNTHESIS REGULATORY PROTEIN LYS14"/>
    <property type="match status" value="1"/>
</dbReference>
<dbReference type="SMART" id="SM00066">
    <property type="entry name" value="GAL4"/>
    <property type="match status" value="1"/>
</dbReference>
<keyword evidence="2" id="KW-0539">Nucleus</keyword>
<dbReference type="EMBL" id="CP015055">
    <property type="protein sequence ID" value="QGN14419.1"/>
    <property type="molecule type" value="Genomic_DNA"/>
</dbReference>
<dbReference type="CDD" id="cd00067">
    <property type="entry name" value="GAL4"/>
    <property type="match status" value="1"/>
</dbReference>
<feature type="region of interest" description="Disordered" evidence="3">
    <location>
        <begin position="83"/>
        <end position="121"/>
    </location>
</feature>
<dbReference type="PROSITE" id="PS00463">
    <property type="entry name" value="ZN2_CY6_FUNGAL_1"/>
    <property type="match status" value="1"/>
</dbReference>
<comment type="subcellular location">
    <subcellularLocation>
        <location evidence="1">Nucleus</location>
    </subcellularLocation>
</comment>
<evidence type="ECO:0000256" key="1">
    <source>
        <dbReference type="ARBA" id="ARBA00004123"/>
    </source>
</evidence>
<feature type="domain" description="Zn(2)-C6 fungal-type" evidence="4">
    <location>
        <begin position="18"/>
        <end position="48"/>
    </location>
</feature>
<evidence type="ECO:0000256" key="2">
    <source>
        <dbReference type="ARBA" id="ARBA00023242"/>
    </source>
</evidence>
<dbReference type="PROSITE" id="PS50048">
    <property type="entry name" value="ZN2_CY6_FUNGAL_2"/>
    <property type="match status" value="1"/>
</dbReference>
<dbReference type="PANTHER" id="PTHR37534">
    <property type="entry name" value="TRANSCRIPTIONAL ACTIVATOR PROTEIN UGA3"/>
    <property type="match status" value="1"/>
</dbReference>
<evidence type="ECO:0000313" key="5">
    <source>
        <dbReference type="EMBL" id="QGN14419.1"/>
    </source>
</evidence>
<dbReference type="InterPro" id="IPR001138">
    <property type="entry name" value="Zn2Cys6_DnaBD"/>
</dbReference>
<dbReference type="InterPro" id="IPR036864">
    <property type="entry name" value="Zn2-C6_fun-type_DNA-bd_sf"/>
</dbReference>
<protein>
    <submittedName>
        <fullName evidence="5">GAL4</fullName>
    </submittedName>
</protein>
<accession>A0ABX6EQ42</accession>
<dbReference type="Gene3D" id="4.10.240.10">
    <property type="entry name" value="Zn(2)-C6 fungal-type DNA-binding domain"/>
    <property type="match status" value="1"/>
</dbReference>
<dbReference type="SUPFAM" id="SSF57701">
    <property type="entry name" value="Zn2/Cys6 DNA-binding domain"/>
    <property type="match status" value="1"/>
</dbReference>
<dbReference type="InterPro" id="IPR021858">
    <property type="entry name" value="Fun_TF"/>
</dbReference>
<evidence type="ECO:0000256" key="3">
    <source>
        <dbReference type="SAM" id="MobiDB-lite"/>
    </source>
</evidence>
<feature type="region of interest" description="Disordered" evidence="3">
    <location>
        <begin position="148"/>
        <end position="170"/>
    </location>
</feature>
<gene>
    <name evidence="5" type="primary">GAL4</name>
    <name evidence="5" type="ORF">FIM1_1080</name>
</gene>
<feature type="compositionally biased region" description="Low complexity" evidence="3">
    <location>
        <begin position="87"/>
        <end position="103"/>
    </location>
</feature>
<dbReference type="Proteomes" id="UP000422736">
    <property type="component" value="Chromosome 2"/>
</dbReference>
<proteinExistence type="predicted"/>
<evidence type="ECO:0000313" key="6">
    <source>
        <dbReference type="Proteomes" id="UP000422736"/>
    </source>
</evidence>
<organism evidence="5 6">
    <name type="scientific">Kluyveromyces marxianus</name>
    <name type="common">Yeast</name>
    <name type="synonym">Candida kefyr</name>
    <dbReference type="NCBI Taxonomy" id="4911"/>
    <lineage>
        <taxon>Eukaryota</taxon>
        <taxon>Fungi</taxon>
        <taxon>Dikarya</taxon>
        <taxon>Ascomycota</taxon>
        <taxon>Saccharomycotina</taxon>
        <taxon>Saccharomycetes</taxon>
        <taxon>Saccharomycetales</taxon>
        <taxon>Saccharomycetaceae</taxon>
        <taxon>Kluyveromyces</taxon>
    </lineage>
</organism>